<dbReference type="PANTHER" id="PTHR43213:SF4">
    <property type="entry name" value="7-METHYL-GTP PYROPHOSPHATASE"/>
    <property type="match status" value="1"/>
</dbReference>
<evidence type="ECO:0000256" key="1">
    <source>
        <dbReference type="ARBA" id="ARBA00022801"/>
    </source>
</evidence>
<name>A0ABR2YYR8_9CHLO</name>
<organism evidence="2 3">
    <name type="scientific">Coccomyxa subellipsoidea</name>
    <dbReference type="NCBI Taxonomy" id="248742"/>
    <lineage>
        <taxon>Eukaryota</taxon>
        <taxon>Viridiplantae</taxon>
        <taxon>Chlorophyta</taxon>
        <taxon>core chlorophytes</taxon>
        <taxon>Trebouxiophyceae</taxon>
        <taxon>Trebouxiophyceae incertae sedis</taxon>
        <taxon>Coccomyxaceae</taxon>
        <taxon>Coccomyxa</taxon>
    </lineage>
</organism>
<dbReference type="EMBL" id="JALJOT010000003">
    <property type="protein sequence ID" value="KAK9916784.1"/>
    <property type="molecule type" value="Genomic_DNA"/>
</dbReference>
<gene>
    <name evidence="2" type="ORF">WJX75_006979</name>
</gene>
<dbReference type="InterPro" id="IPR029001">
    <property type="entry name" value="ITPase-like_fam"/>
</dbReference>
<sequence>MSNTQSSDDQARILFRSKPRVTLGSASYSRKALLLELSQEYGFDFDIMTAEIDERSLGDRTKNPEQLVLQLASTVVEELISEGAIFRCAGGLMIEHPLVEPLITSIQGTKDSVMGLSKKLVLEGLLAVTRD</sequence>
<evidence type="ECO:0000313" key="2">
    <source>
        <dbReference type="EMBL" id="KAK9916784.1"/>
    </source>
</evidence>
<accession>A0ABR2YYR8</accession>
<dbReference type="InterPro" id="IPR003697">
    <property type="entry name" value="Maf-like"/>
</dbReference>
<dbReference type="Pfam" id="PF02545">
    <property type="entry name" value="Maf"/>
    <property type="match status" value="1"/>
</dbReference>
<protein>
    <recommendedName>
        <fullName evidence="4">Maf-like protein</fullName>
    </recommendedName>
</protein>
<comment type="caution">
    <text evidence="2">The sequence shown here is derived from an EMBL/GenBank/DDBJ whole genome shotgun (WGS) entry which is preliminary data.</text>
</comment>
<proteinExistence type="predicted"/>
<dbReference type="PANTHER" id="PTHR43213">
    <property type="entry name" value="BIFUNCTIONAL DTTP/UTP PYROPHOSPHATASE/METHYLTRANSFERASE PROTEIN-RELATED"/>
    <property type="match status" value="1"/>
</dbReference>
<keyword evidence="1" id="KW-0378">Hydrolase</keyword>
<dbReference type="SUPFAM" id="SSF52972">
    <property type="entry name" value="ITPase-like"/>
    <property type="match status" value="2"/>
</dbReference>
<dbReference type="Proteomes" id="UP001491310">
    <property type="component" value="Unassembled WGS sequence"/>
</dbReference>
<reference evidence="2 3" key="1">
    <citation type="journal article" date="2024" name="Nat. Commun.">
        <title>Phylogenomics reveals the evolutionary origins of lichenization in chlorophyte algae.</title>
        <authorList>
            <person name="Puginier C."/>
            <person name="Libourel C."/>
            <person name="Otte J."/>
            <person name="Skaloud P."/>
            <person name="Haon M."/>
            <person name="Grisel S."/>
            <person name="Petersen M."/>
            <person name="Berrin J.G."/>
            <person name="Delaux P.M."/>
            <person name="Dal Grande F."/>
            <person name="Keller J."/>
        </authorList>
    </citation>
    <scope>NUCLEOTIDE SEQUENCE [LARGE SCALE GENOMIC DNA]</scope>
    <source>
        <strain evidence="2 3">SAG 216-7</strain>
    </source>
</reference>
<evidence type="ECO:0000313" key="3">
    <source>
        <dbReference type="Proteomes" id="UP001491310"/>
    </source>
</evidence>
<evidence type="ECO:0008006" key="4">
    <source>
        <dbReference type="Google" id="ProtNLM"/>
    </source>
</evidence>
<keyword evidence="3" id="KW-1185">Reference proteome</keyword>
<dbReference type="Gene3D" id="3.90.950.10">
    <property type="match status" value="2"/>
</dbReference>